<comment type="caution">
    <text evidence="1">The sequence shown here is derived from an EMBL/GenBank/DDBJ whole genome shotgun (WGS) entry which is preliminary data.</text>
</comment>
<evidence type="ECO:0000313" key="2">
    <source>
        <dbReference type="Proteomes" id="UP001160148"/>
    </source>
</evidence>
<accession>A0AAV0WTP8</accession>
<protein>
    <submittedName>
        <fullName evidence="1">Uncharacterized protein</fullName>
    </submittedName>
</protein>
<name>A0AAV0WTP8_9HEMI</name>
<dbReference type="AlphaFoldDB" id="A0AAV0WTP8"/>
<sequence>MLRTIKQIHTNDPQNIWIETFEIFFGWAVGDTYVIRMMTDYTGIDSSTVENPVVETLNESIESNAVISELDVPFNSIDILV</sequence>
<evidence type="ECO:0000313" key="1">
    <source>
        <dbReference type="EMBL" id="CAI6359420.1"/>
    </source>
</evidence>
<dbReference type="Proteomes" id="UP001160148">
    <property type="component" value="Unassembled WGS sequence"/>
</dbReference>
<gene>
    <name evidence="1" type="ORF">MEUPH1_LOCUS14834</name>
</gene>
<dbReference type="EMBL" id="CARXXK010000002">
    <property type="protein sequence ID" value="CAI6359420.1"/>
    <property type="molecule type" value="Genomic_DNA"/>
</dbReference>
<keyword evidence="2" id="KW-1185">Reference proteome</keyword>
<reference evidence="1 2" key="1">
    <citation type="submission" date="2023-01" db="EMBL/GenBank/DDBJ databases">
        <authorList>
            <person name="Whitehead M."/>
        </authorList>
    </citation>
    <scope>NUCLEOTIDE SEQUENCE [LARGE SCALE GENOMIC DNA]</scope>
</reference>
<proteinExistence type="predicted"/>
<organism evidence="1 2">
    <name type="scientific">Macrosiphum euphorbiae</name>
    <name type="common">potato aphid</name>
    <dbReference type="NCBI Taxonomy" id="13131"/>
    <lineage>
        <taxon>Eukaryota</taxon>
        <taxon>Metazoa</taxon>
        <taxon>Ecdysozoa</taxon>
        <taxon>Arthropoda</taxon>
        <taxon>Hexapoda</taxon>
        <taxon>Insecta</taxon>
        <taxon>Pterygota</taxon>
        <taxon>Neoptera</taxon>
        <taxon>Paraneoptera</taxon>
        <taxon>Hemiptera</taxon>
        <taxon>Sternorrhyncha</taxon>
        <taxon>Aphidomorpha</taxon>
        <taxon>Aphidoidea</taxon>
        <taxon>Aphididae</taxon>
        <taxon>Macrosiphini</taxon>
        <taxon>Macrosiphum</taxon>
    </lineage>
</organism>